<dbReference type="OrthoDB" id="25620at2759"/>
<evidence type="ECO:0000256" key="1">
    <source>
        <dbReference type="SAM" id="MobiDB-lite"/>
    </source>
</evidence>
<accession>A0A7M7GFY1</accession>
<dbReference type="PANTHER" id="PTHR14241:SF32">
    <property type="entry name" value="VWFA DOMAIN-CONTAINING PROTEIN-RELATED"/>
    <property type="match status" value="1"/>
</dbReference>
<reference evidence="4" key="1">
    <citation type="submission" date="2015-02" db="EMBL/GenBank/DDBJ databases">
        <title>Genome sequencing for Strongylocentrotus purpuratus.</title>
        <authorList>
            <person name="Murali S."/>
            <person name="Liu Y."/>
            <person name="Vee V."/>
            <person name="English A."/>
            <person name="Wang M."/>
            <person name="Skinner E."/>
            <person name="Han Y."/>
            <person name="Muzny D.M."/>
            <person name="Worley K.C."/>
            <person name="Gibbs R.A."/>
        </authorList>
    </citation>
    <scope>NUCLEOTIDE SEQUENCE</scope>
</reference>
<sequence length="409" mass="47909">MGNDQSSEINDLKSNARQMRSDAREREEALEVWTREQTEAREERERKASEEREREAMEQQLKDDRHKRELEKLANQLKQMDIDRKNKEDIQARAEEIKLRKEKEEEIRIIEERMRKEKEEKIRIREEKERQEKLRAEIEKKRMQNIAELRAEIEKIKPGGSFEFPDDDIKFPKRLNIGLYGATGIGKTSLMNSLKFAVKGELKETHREQAAPDDFEGGHTTRRMAVRVTRYLTFVDNRGIGAEDIVKEGAADELIIQLEGKRSFASEVEWGKSSRPDDLEVDETKKIYCTVLVFSARSVTAVHTIIGKFVERLLKWQGRFPLAVITHVDDATPEQLDNMRLALRMAGIVDVYEVANITNEKKDLEPVYQENLLKLLHKCVKDGDRIFELRHEIELEEEKRVTRKNKLAN</sequence>
<dbReference type="RefSeq" id="XP_003724513.3">
    <property type="nucleotide sequence ID" value="XM_003724465.3"/>
</dbReference>
<evidence type="ECO:0000259" key="2">
    <source>
        <dbReference type="Pfam" id="PF13476"/>
    </source>
</evidence>
<dbReference type="PANTHER" id="PTHR14241">
    <property type="entry name" value="INTERFERON-INDUCED PROTEIN 44"/>
    <property type="match status" value="1"/>
</dbReference>
<evidence type="ECO:0000313" key="4">
    <source>
        <dbReference type="Proteomes" id="UP000007110"/>
    </source>
</evidence>
<dbReference type="SUPFAM" id="SSF52540">
    <property type="entry name" value="P-loop containing nucleoside triphosphate hydrolases"/>
    <property type="match status" value="1"/>
</dbReference>
<dbReference type="InterPro" id="IPR027417">
    <property type="entry name" value="P-loop_NTPase"/>
</dbReference>
<dbReference type="Gene3D" id="3.40.50.300">
    <property type="entry name" value="P-loop containing nucleotide triphosphate hydrolases"/>
    <property type="match status" value="1"/>
</dbReference>
<feature type="region of interest" description="Disordered" evidence="1">
    <location>
        <begin position="1"/>
        <end position="69"/>
    </location>
</feature>
<dbReference type="EnsemblMetazoa" id="XM_003724465">
    <property type="protein sequence ID" value="XP_003724513"/>
    <property type="gene ID" value="LOC100889065"/>
</dbReference>
<protein>
    <recommendedName>
        <fullName evidence="2">Rad50/SbcC-type AAA domain-containing protein</fullName>
    </recommendedName>
</protein>
<dbReference type="GeneID" id="100889065"/>
<dbReference type="Pfam" id="PF13476">
    <property type="entry name" value="AAA_23"/>
    <property type="match status" value="1"/>
</dbReference>
<organism evidence="3 4">
    <name type="scientific">Strongylocentrotus purpuratus</name>
    <name type="common">Purple sea urchin</name>
    <dbReference type="NCBI Taxonomy" id="7668"/>
    <lineage>
        <taxon>Eukaryota</taxon>
        <taxon>Metazoa</taxon>
        <taxon>Echinodermata</taxon>
        <taxon>Eleutherozoa</taxon>
        <taxon>Echinozoa</taxon>
        <taxon>Echinoidea</taxon>
        <taxon>Euechinoidea</taxon>
        <taxon>Echinacea</taxon>
        <taxon>Camarodonta</taxon>
        <taxon>Echinidea</taxon>
        <taxon>Strongylocentrotidae</taxon>
        <taxon>Strongylocentrotus</taxon>
    </lineage>
</organism>
<feature type="domain" description="Rad50/SbcC-type AAA" evidence="2">
    <location>
        <begin position="166"/>
        <end position="392"/>
    </location>
</feature>
<dbReference type="GO" id="GO:0016887">
    <property type="term" value="F:ATP hydrolysis activity"/>
    <property type="evidence" value="ECO:0007669"/>
    <property type="project" value="InterPro"/>
</dbReference>
<dbReference type="InterPro" id="IPR038729">
    <property type="entry name" value="Rad50/SbcC_AAA"/>
</dbReference>
<dbReference type="AlphaFoldDB" id="A0A7M7GFY1"/>
<proteinExistence type="predicted"/>
<reference evidence="3" key="2">
    <citation type="submission" date="2021-01" db="UniProtKB">
        <authorList>
            <consortium name="EnsemblMetazoa"/>
        </authorList>
    </citation>
    <scope>IDENTIFICATION</scope>
</reference>
<dbReference type="OMA" id="FASEVEW"/>
<dbReference type="Proteomes" id="UP000007110">
    <property type="component" value="Unassembled WGS sequence"/>
</dbReference>
<feature type="compositionally biased region" description="Basic and acidic residues" evidence="1">
    <location>
        <begin position="19"/>
        <end position="69"/>
    </location>
</feature>
<evidence type="ECO:0000313" key="3">
    <source>
        <dbReference type="EnsemblMetazoa" id="XP_003724513"/>
    </source>
</evidence>
<keyword evidence="4" id="KW-1185">Reference proteome</keyword>
<dbReference type="InParanoid" id="A0A7M7GFY1"/>
<dbReference type="KEGG" id="spu:100889065"/>
<name>A0A7M7GFY1_STRPU</name>
<feature type="compositionally biased region" description="Polar residues" evidence="1">
    <location>
        <begin position="1"/>
        <end position="18"/>
    </location>
</feature>
<dbReference type="GO" id="GO:0006302">
    <property type="term" value="P:double-strand break repair"/>
    <property type="evidence" value="ECO:0007669"/>
    <property type="project" value="InterPro"/>
</dbReference>